<dbReference type="GeneID" id="35429407"/>
<feature type="region of interest" description="Disordered" evidence="1">
    <location>
        <begin position="344"/>
        <end position="373"/>
    </location>
</feature>
<feature type="compositionally biased region" description="Basic and acidic residues" evidence="1">
    <location>
        <begin position="344"/>
        <end position="362"/>
    </location>
</feature>
<proteinExistence type="predicted"/>
<evidence type="ECO:0000313" key="2">
    <source>
        <dbReference type="EMBL" id="WPA98162.1"/>
    </source>
</evidence>
<feature type="compositionally biased region" description="Basic and acidic residues" evidence="1">
    <location>
        <begin position="62"/>
        <end position="83"/>
    </location>
</feature>
<dbReference type="RefSeq" id="XP_023455026.2">
    <property type="nucleotide sequence ID" value="XM_023598328.2"/>
</dbReference>
<evidence type="ECO:0000313" key="3">
    <source>
        <dbReference type="Proteomes" id="UP001302367"/>
    </source>
</evidence>
<protein>
    <recommendedName>
        <fullName evidence="4">Extracellular mutant protein 11 C-terminal domain-containing protein</fullName>
    </recommendedName>
</protein>
<name>A0ABZ0NF56_CERBT</name>
<accession>A0ABZ0NF56</accession>
<dbReference type="EMBL" id="CP134185">
    <property type="protein sequence ID" value="WPA98162.1"/>
    <property type="molecule type" value="Genomic_DNA"/>
</dbReference>
<feature type="region of interest" description="Disordered" evidence="1">
    <location>
        <begin position="1"/>
        <end position="95"/>
    </location>
</feature>
<reference evidence="2 3" key="1">
    <citation type="submission" date="2023-09" db="EMBL/GenBank/DDBJ databases">
        <title>Complete-Gapless Cercospora beticola genome.</title>
        <authorList>
            <person name="Wyatt N.A."/>
            <person name="Spanner R.E."/>
            <person name="Bolton M.D."/>
        </authorList>
    </citation>
    <scope>NUCLEOTIDE SEQUENCE [LARGE SCALE GENOMIC DNA]</scope>
    <source>
        <strain evidence="2">Cb09-40</strain>
    </source>
</reference>
<evidence type="ECO:0008006" key="4">
    <source>
        <dbReference type="Google" id="ProtNLM"/>
    </source>
</evidence>
<organism evidence="2 3">
    <name type="scientific">Cercospora beticola</name>
    <name type="common">Sugarbeet leaf spot fungus</name>
    <dbReference type="NCBI Taxonomy" id="122368"/>
    <lineage>
        <taxon>Eukaryota</taxon>
        <taxon>Fungi</taxon>
        <taxon>Dikarya</taxon>
        <taxon>Ascomycota</taxon>
        <taxon>Pezizomycotina</taxon>
        <taxon>Dothideomycetes</taxon>
        <taxon>Dothideomycetidae</taxon>
        <taxon>Mycosphaerellales</taxon>
        <taxon>Mycosphaerellaceae</taxon>
        <taxon>Cercospora</taxon>
    </lineage>
</organism>
<gene>
    <name evidence="2" type="ORF">RHO25_002773</name>
</gene>
<dbReference type="Proteomes" id="UP001302367">
    <property type="component" value="Chromosome 2"/>
</dbReference>
<keyword evidence="3" id="KW-1185">Reference proteome</keyword>
<evidence type="ECO:0000256" key="1">
    <source>
        <dbReference type="SAM" id="MobiDB-lite"/>
    </source>
</evidence>
<sequence>MASSGRAPTALMTSARPSLPEDKSPKVTSAPSHAVALPVQHVDKANDDSSEADSIVARKRHDRDDEDHIGSSKKQKQSEELHRNAQPSTKAENQQKCVAEIVEAWGEDYKSWPTHQFAPLCARSSKSSTEDEDDFRKRPTRWHLNLLRPVVDLSKLTAEREVIKRALQQAIDARLTEPSSSAPSSAMTAQDIHSAITSIKMGAWKECKLEETIEPSLTQSATASPRPRKIIVRLPAPRAIGALTTTSIRDNSETTSVSDEGLQVTRNRMQVPDYFPQPQSREHDEILEQLFGPAEDAEDRFICENVRQYISFMKKKKVLGQERADVYRKVAEIDRKAKELNQTRKEIRGLEEFERGDKDDRQGSLSRLASEEL</sequence>
<feature type="compositionally biased region" description="Polar residues" evidence="1">
    <location>
        <begin position="85"/>
        <end position="95"/>
    </location>
</feature>